<dbReference type="Pfam" id="PF12728">
    <property type="entry name" value="HTH_17"/>
    <property type="match status" value="1"/>
</dbReference>
<sequence length="220" mass="23847">MSAGGGADSGGMDPEETDVTPGEEEAIASAPPVSDSDTYSTGQAAKLLGRDPSQVRQWVRSGKLNAVSTDPYRLSQESVHRLRDQLRRRDTGGGAQPSNSGASADGHPDVEGIVRAVVNEILPRAIEAHTAASDKVESLYQEQLAFERDRAQRAEATAAEAKAEADRRLAEQQQEHQAELERARAEREAEVERLRAEAEAAREEPAPRRGLFGRNRGRAE</sequence>
<reference evidence="3 4" key="1">
    <citation type="submission" date="2018-03" db="EMBL/GenBank/DDBJ databases">
        <title>Genomic Encyclopedia of Archaeal and Bacterial Type Strains, Phase II (KMG-II): from individual species to whole genera.</title>
        <authorList>
            <person name="Goeker M."/>
        </authorList>
    </citation>
    <scope>NUCLEOTIDE SEQUENCE [LARGE SCALE GENOMIC DNA]</scope>
    <source>
        <strain evidence="3 4">DSM 45211</strain>
    </source>
</reference>
<evidence type="ECO:0000256" key="1">
    <source>
        <dbReference type="SAM" id="MobiDB-lite"/>
    </source>
</evidence>
<feature type="compositionally biased region" description="Basic and acidic residues" evidence="1">
    <location>
        <begin position="78"/>
        <end position="91"/>
    </location>
</feature>
<dbReference type="Proteomes" id="UP000243528">
    <property type="component" value="Unassembled WGS sequence"/>
</dbReference>
<feature type="region of interest" description="Disordered" evidence="1">
    <location>
        <begin position="1"/>
        <end position="52"/>
    </location>
</feature>
<feature type="region of interest" description="Disordered" evidence="1">
    <location>
        <begin position="151"/>
        <end position="220"/>
    </location>
</feature>
<accession>A0A2P8DF49</accession>
<comment type="caution">
    <text evidence="3">The sequence shown here is derived from an EMBL/GenBank/DDBJ whole genome shotgun (WGS) entry which is preliminary data.</text>
</comment>
<feature type="domain" description="Helix-turn-helix" evidence="2">
    <location>
        <begin position="39"/>
        <end position="83"/>
    </location>
</feature>
<feature type="region of interest" description="Disordered" evidence="1">
    <location>
        <begin position="66"/>
        <end position="110"/>
    </location>
</feature>
<evidence type="ECO:0000259" key="2">
    <source>
        <dbReference type="Pfam" id="PF12728"/>
    </source>
</evidence>
<protein>
    <submittedName>
        <fullName evidence="3">Helix-turn-helix protein</fullName>
    </submittedName>
</protein>
<feature type="compositionally biased region" description="Acidic residues" evidence="1">
    <location>
        <begin position="13"/>
        <end position="26"/>
    </location>
</feature>
<name>A0A2P8DF49_9ACTN</name>
<dbReference type="EMBL" id="PYGE01000028">
    <property type="protein sequence ID" value="PSK95828.1"/>
    <property type="molecule type" value="Genomic_DNA"/>
</dbReference>
<keyword evidence="4" id="KW-1185">Reference proteome</keyword>
<dbReference type="RefSeq" id="WP_106539823.1">
    <property type="nucleotide sequence ID" value="NZ_PYGE01000028.1"/>
</dbReference>
<evidence type="ECO:0000313" key="3">
    <source>
        <dbReference type="EMBL" id="PSK95828.1"/>
    </source>
</evidence>
<gene>
    <name evidence="3" type="ORF">CLV30_12880</name>
</gene>
<proteinExistence type="predicted"/>
<dbReference type="AlphaFoldDB" id="A0A2P8DF49"/>
<evidence type="ECO:0000313" key="4">
    <source>
        <dbReference type="Proteomes" id="UP000243528"/>
    </source>
</evidence>
<dbReference type="InterPro" id="IPR041657">
    <property type="entry name" value="HTH_17"/>
</dbReference>
<feature type="compositionally biased region" description="Basic and acidic residues" evidence="1">
    <location>
        <begin position="161"/>
        <end position="207"/>
    </location>
</feature>
<organism evidence="3 4">
    <name type="scientific">Haloactinopolyspora alba</name>
    <dbReference type="NCBI Taxonomy" id="648780"/>
    <lineage>
        <taxon>Bacteria</taxon>
        <taxon>Bacillati</taxon>
        <taxon>Actinomycetota</taxon>
        <taxon>Actinomycetes</taxon>
        <taxon>Jiangellales</taxon>
        <taxon>Jiangellaceae</taxon>
        <taxon>Haloactinopolyspora</taxon>
    </lineage>
</organism>